<reference evidence="2 3" key="1">
    <citation type="submission" date="2023-04" db="EMBL/GenBank/DDBJ databases">
        <title>Genome of Basidiobolus ranarum AG-B5.</title>
        <authorList>
            <person name="Stajich J.E."/>
            <person name="Carter-House D."/>
            <person name="Gryganskyi A."/>
        </authorList>
    </citation>
    <scope>NUCLEOTIDE SEQUENCE [LARGE SCALE GENOMIC DNA]</scope>
    <source>
        <strain evidence="2 3">AG-B5</strain>
    </source>
</reference>
<proteinExistence type="predicted"/>
<sequence>MLANARFPSLNFRFSKISNNHIQFPPQDAEFGDMGAYLETENDTLALKECIRRLASRLNSQNNEIAELKQTLEEQKKIEQQVEEKRQILEKENQHHKDKLRETRDHLRELEDQFAEWQSKLATQHQHEIDDLCKRLETEANNSENEIILLTATNEELKMKTSQLNEHIQDLEETVAYVTKQCDLAEQKRLSFDTTIQEMIEKFDRESRKYRQEIIHVTKLRIDLQTKLSSLEQDYENLKQSHTEKCVRLRDLQDENTELRQMVRSNEEIAKLMEDIALD</sequence>
<evidence type="ECO:0000313" key="3">
    <source>
        <dbReference type="Proteomes" id="UP001479436"/>
    </source>
</evidence>
<gene>
    <name evidence="2" type="ORF">K7432_008622</name>
</gene>
<feature type="coiled-coil region" evidence="1">
    <location>
        <begin position="51"/>
        <end position="188"/>
    </location>
</feature>
<keyword evidence="1" id="KW-0175">Coiled coil</keyword>
<feature type="coiled-coil region" evidence="1">
    <location>
        <begin position="221"/>
        <end position="269"/>
    </location>
</feature>
<evidence type="ECO:0000313" key="2">
    <source>
        <dbReference type="EMBL" id="KAK9710127.1"/>
    </source>
</evidence>
<name>A0ABR2VYA4_9FUNG</name>
<comment type="caution">
    <text evidence="2">The sequence shown here is derived from an EMBL/GenBank/DDBJ whole genome shotgun (WGS) entry which is preliminary data.</text>
</comment>
<dbReference type="Proteomes" id="UP001479436">
    <property type="component" value="Unassembled WGS sequence"/>
</dbReference>
<evidence type="ECO:0000256" key="1">
    <source>
        <dbReference type="SAM" id="Coils"/>
    </source>
</evidence>
<protein>
    <submittedName>
        <fullName evidence="2">Uncharacterized protein</fullName>
    </submittedName>
</protein>
<organism evidence="2 3">
    <name type="scientific">Basidiobolus ranarum</name>
    <dbReference type="NCBI Taxonomy" id="34480"/>
    <lineage>
        <taxon>Eukaryota</taxon>
        <taxon>Fungi</taxon>
        <taxon>Fungi incertae sedis</taxon>
        <taxon>Zoopagomycota</taxon>
        <taxon>Entomophthoromycotina</taxon>
        <taxon>Basidiobolomycetes</taxon>
        <taxon>Basidiobolales</taxon>
        <taxon>Basidiobolaceae</taxon>
        <taxon>Basidiobolus</taxon>
    </lineage>
</organism>
<keyword evidence="3" id="KW-1185">Reference proteome</keyword>
<accession>A0ABR2VYA4</accession>
<dbReference type="EMBL" id="JASJQH010007362">
    <property type="protein sequence ID" value="KAK9710127.1"/>
    <property type="molecule type" value="Genomic_DNA"/>
</dbReference>